<name>A0A8F9TZD9_9BACT</name>
<evidence type="ECO:0000313" key="7">
    <source>
        <dbReference type="Proteomes" id="UP000825051"/>
    </source>
</evidence>
<dbReference type="RefSeq" id="WP_220165315.1">
    <property type="nucleotide sequence ID" value="NZ_CP080507.1"/>
</dbReference>
<protein>
    <submittedName>
        <fullName evidence="6">Translocation/assembly module TamB</fullName>
    </submittedName>
</protein>
<gene>
    <name evidence="6" type="ORF">K0B96_06770</name>
</gene>
<evidence type="ECO:0000256" key="1">
    <source>
        <dbReference type="ARBA" id="ARBA00004167"/>
    </source>
</evidence>
<keyword evidence="2" id="KW-0812">Transmembrane</keyword>
<evidence type="ECO:0000256" key="2">
    <source>
        <dbReference type="ARBA" id="ARBA00022692"/>
    </source>
</evidence>
<comment type="subcellular location">
    <subcellularLocation>
        <location evidence="1">Membrane</location>
        <topology evidence="1">Single-pass membrane protein</topology>
    </subcellularLocation>
</comment>
<evidence type="ECO:0000256" key="3">
    <source>
        <dbReference type="ARBA" id="ARBA00022989"/>
    </source>
</evidence>
<dbReference type="InterPro" id="IPR007452">
    <property type="entry name" value="TamB_C"/>
</dbReference>
<evidence type="ECO:0000313" key="6">
    <source>
        <dbReference type="EMBL" id="QYM80312.1"/>
    </source>
</evidence>
<sequence>MRRAGITAGAVVAALIAILVLLPWWLGAALRPVARHFGVTFERYERVGYARFALDQVEVNRVPVHVTIDRVEVATPLFWLWRHWRNSGAAVTAGKWNVAIEGGGRKKPAVPDAGWLKLRGQLQRIADALDDWIGRGEIGPGRVEWPGGMLNVDGAQWHAGVLQATGLRFGAVAADGILTFATGEGRPLQLELHAKNSDGTVVLRSAGADVTGNVQWWGQPASVQAHFAPTGWRPETAALRAEDWNVAGERLKLGEFFETVRGTIDIAWQKQAFEAHVSAHSTPRADKKVPPLEVEARARGDGATFLIESLNATLPGIQATLDQPVTITRRGRLVSGAANFTWKADLAKQEWFKARGVVNGSAHVTAGDDQRPLVAFSVEGSNVNIARWSVPHAAAEGTLAWPRLAMKQFVVRLAGGDEVRASGTWDFARHALEKGELQGHVGGGIFARWLPPEVHFERARFTAQGAGVWPALQHNGELTITHASAPRLRAMDVAAHWSGAGEEIERAEITARTGEATIAAKGSISRTGAKLDALTLTAPTAAALALKAPVVMRWSPQIEVEGLALAGGETSVDATVKMGRAGRVQIAASNVASEWCRAFFVLPPPIWIARAVKLDAAWDNGPAKINALADVRFDLKDQGAVALSLAAHSEDQGLVLDHLNVSENGHPVVSATGRLPIVVSPAADELVRATLDGDVRLDASTEPEAAFWEELRAATGIELVSPQVTVHVSGTWRSPRGEADLQAKRVALDPGRFKQNWPAIGPLALRMTGDANAVALQRFTVAVEGQEINAEASLPIGSNWKELRADPLTYLQDKAEVRLEIANAEVAPFVRFAPQLLAPKGRVQADVRLTPGGAMHGSVRLTGLATRPLGGVGVLQDLAANLKLAGRTVEVESVSGKAGGQTVKITGKVELPMHEQPRYDLRMAGDNLPFVRSMGLLVRGNLDLTLTTPDRGPPAIGGSVVLRDSLFFSDVRAMIPGGPRGPSQRPPYFAVDVEPFRRWTLGVSVRGDKFLRLRTPLFNGVASTKLQLKGTLGSPLLSGEATIDSGKVRLPFATFDVQQGRVLLSDQPPFEPRLEITATARRYDYDLRMEVTGTASAPNLVFSSSPPLESEQVLLMVMAGEVPNQAITFSQRQRATRLGAYVGQSLFSTFGGDSDFADRLTISSGDDISLQGRETYSIEYRLNDRWSLTGEYDEFDEYNAGVKWRVLREKKDGDGKKKDNDEKK</sequence>
<dbReference type="GO" id="GO:0097347">
    <property type="term" value="C:TAM protein secretion complex"/>
    <property type="evidence" value="ECO:0007669"/>
    <property type="project" value="TreeGrafter"/>
</dbReference>
<feature type="domain" description="Translocation and assembly module TamB C-terminal" evidence="5">
    <location>
        <begin position="895"/>
        <end position="1148"/>
    </location>
</feature>
<dbReference type="GO" id="GO:0005886">
    <property type="term" value="C:plasma membrane"/>
    <property type="evidence" value="ECO:0007669"/>
    <property type="project" value="InterPro"/>
</dbReference>
<evidence type="ECO:0000256" key="4">
    <source>
        <dbReference type="ARBA" id="ARBA00023136"/>
    </source>
</evidence>
<proteinExistence type="predicted"/>
<evidence type="ECO:0000259" key="5">
    <source>
        <dbReference type="Pfam" id="PF04357"/>
    </source>
</evidence>
<keyword evidence="7" id="KW-1185">Reference proteome</keyword>
<dbReference type="AlphaFoldDB" id="A0A8F9TZD9"/>
<dbReference type="Pfam" id="PF04357">
    <property type="entry name" value="TamB"/>
    <property type="match status" value="1"/>
</dbReference>
<dbReference type="PANTHER" id="PTHR36985">
    <property type="entry name" value="TRANSLOCATION AND ASSEMBLY MODULE SUBUNIT TAMB"/>
    <property type="match status" value="1"/>
</dbReference>
<reference evidence="6" key="1">
    <citation type="submission" date="2021-08" db="EMBL/GenBank/DDBJ databases">
        <title>Genome of a novel bacterium of the phylum Verrucomicrobia, Oleiharenicola sp. KSB-15.</title>
        <authorList>
            <person name="Chung J.-H."/>
            <person name="Ahn J.-H."/>
            <person name="Yoon Y."/>
            <person name="Kim D.-Y."/>
            <person name="An S.-H."/>
            <person name="Park I."/>
            <person name="Yeon J."/>
        </authorList>
    </citation>
    <scope>NUCLEOTIDE SEQUENCE</scope>
    <source>
        <strain evidence="6">KSB-15</strain>
    </source>
</reference>
<dbReference type="EMBL" id="CP080507">
    <property type="protein sequence ID" value="QYM80312.1"/>
    <property type="molecule type" value="Genomic_DNA"/>
</dbReference>
<keyword evidence="3" id="KW-1133">Transmembrane helix</keyword>
<dbReference type="Proteomes" id="UP000825051">
    <property type="component" value="Chromosome"/>
</dbReference>
<keyword evidence="4" id="KW-0472">Membrane</keyword>
<dbReference type="KEGG" id="ole:K0B96_06770"/>
<dbReference type="PANTHER" id="PTHR36985:SF1">
    <property type="entry name" value="TRANSLOCATION AND ASSEMBLY MODULE SUBUNIT TAMB"/>
    <property type="match status" value="1"/>
</dbReference>
<organism evidence="6 7">
    <name type="scientific">Horticoccus luteus</name>
    <dbReference type="NCBI Taxonomy" id="2862869"/>
    <lineage>
        <taxon>Bacteria</taxon>
        <taxon>Pseudomonadati</taxon>
        <taxon>Verrucomicrobiota</taxon>
        <taxon>Opitutia</taxon>
        <taxon>Opitutales</taxon>
        <taxon>Opitutaceae</taxon>
        <taxon>Horticoccus</taxon>
    </lineage>
</organism>
<accession>A0A8F9TZD9</accession>
<dbReference type="GO" id="GO:0009306">
    <property type="term" value="P:protein secretion"/>
    <property type="evidence" value="ECO:0007669"/>
    <property type="project" value="InterPro"/>
</dbReference>